<feature type="compositionally biased region" description="Polar residues" evidence="1">
    <location>
        <begin position="47"/>
        <end position="58"/>
    </location>
</feature>
<dbReference type="EMBL" id="FLUP01000001">
    <property type="protein sequence ID" value="SBV91582.1"/>
    <property type="molecule type" value="Genomic_DNA"/>
</dbReference>
<reference evidence="2" key="1">
    <citation type="submission" date="2016-04" db="EMBL/GenBank/DDBJ databases">
        <authorList>
            <person name="Evans L.H."/>
            <person name="Alamgir A."/>
            <person name="Owens N."/>
            <person name="Weber N.D."/>
            <person name="Virtaneva K."/>
            <person name="Barbian K."/>
            <person name="Babar A."/>
            <person name="Rosenke K."/>
        </authorList>
    </citation>
    <scope>NUCLEOTIDE SEQUENCE</scope>
    <source>
        <strain evidence="2">92-2</strain>
    </source>
</reference>
<dbReference type="AlphaFoldDB" id="A0A212IWQ2"/>
<name>A0A212IWQ2_9BACT</name>
<accession>A0A212IWQ2</accession>
<organism evidence="2">
    <name type="scientific">uncultured Desulfovibrio sp</name>
    <dbReference type="NCBI Taxonomy" id="167968"/>
    <lineage>
        <taxon>Bacteria</taxon>
        <taxon>Pseudomonadati</taxon>
        <taxon>Thermodesulfobacteriota</taxon>
        <taxon>Desulfovibrionia</taxon>
        <taxon>Desulfovibrionales</taxon>
        <taxon>Desulfovibrionaceae</taxon>
        <taxon>Desulfovibrio</taxon>
        <taxon>environmental samples</taxon>
    </lineage>
</organism>
<dbReference type="Pfam" id="PF18906">
    <property type="entry name" value="Phage_tube_2"/>
    <property type="match status" value="1"/>
</dbReference>
<proteinExistence type="predicted"/>
<dbReference type="InterPro" id="IPR044000">
    <property type="entry name" value="Phage_tube_2"/>
</dbReference>
<gene>
    <name evidence="2" type="ORF">KM92DES2_10153</name>
</gene>
<sequence>MMQKFRQVSGGNCQLVLYRESLPGVPDAADNGIVLASYRESLSTDPNKQASAVISNARGQGKPIPGTPDYSGSIEVPPYAPQMGHILRALCGAPVTSAETAVSLAEAEVVNEGRGYVGLTVAAHPWVQDTVITITGTANYDGAYRLEYGTSKTKLVIKALYKAETISAGAKAHRGRGAFLKGAATDAGGGNVALPVGGYGVALHAGETVAITGTGNYDGSHVLQPGTSTRSLVIQASFVAETLDGKPSAIPVFFRHEFALPQKQPTFTVQKKMDYDAGASVNPYTVVSSNKLNGISFSFGGETEIKISLELSVGGMENVSTPVNSASPALLPSIPFWDKEVAVWIDSARAGDVQKGSVSFGYGIEGQVAVGDMGKRSRQPEGDPTYEVNLTVFLEHDEYQQLSDMSATLPFSLSMSGANGEEMWFTLPEAELNVPPAQISGKGGLTSEVKVIGFVDQAETSSKYTLINRVSSYA</sequence>
<evidence type="ECO:0000256" key="1">
    <source>
        <dbReference type="SAM" id="MobiDB-lite"/>
    </source>
</evidence>
<evidence type="ECO:0000313" key="2">
    <source>
        <dbReference type="EMBL" id="SBV91582.1"/>
    </source>
</evidence>
<feature type="region of interest" description="Disordered" evidence="1">
    <location>
        <begin position="47"/>
        <end position="73"/>
    </location>
</feature>
<protein>
    <submittedName>
        <fullName evidence="2">Uncharacterized protein</fullName>
    </submittedName>
</protein>